<protein>
    <recommendedName>
        <fullName evidence="1">Aminoglycoside phosphotransferase domain-containing protein</fullName>
    </recommendedName>
</protein>
<dbReference type="Proteomes" id="UP001365128">
    <property type="component" value="Unassembled WGS sequence"/>
</dbReference>
<evidence type="ECO:0000259" key="1">
    <source>
        <dbReference type="Pfam" id="PF01636"/>
    </source>
</evidence>
<evidence type="ECO:0000313" key="2">
    <source>
        <dbReference type="EMBL" id="KAK7550211.1"/>
    </source>
</evidence>
<evidence type="ECO:0000313" key="3">
    <source>
        <dbReference type="Proteomes" id="UP001365128"/>
    </source>
</evidence>
<reference evidence="2 3" key="1">
    <citation type="submission" date="2024-04" db="EMBL/GenBank/DDBJ databases">
        <title>Phyllosticta paracitricarpa is synonymous to the EU quarantine fungus P. citricarpa based on phylogenomic analyses.</title>
        <authorList>
            <consortium name="Lawrence Berkeley National Laboratory"/>
            <person name="Van Ingen-Buijs V.A."/>
            <person name="Van Westerhoven A.C."/>
            <person name="Haridas S."/>
            <person name="Skiadas P."/>
            <person name="Martin F."/>
            <person name="Groenewald J.Z."/>
            <person name="Crous P.W."/>
            <person name="Seidl M.F."/>
        </authorList>
    </citation>
    <scope>NUCLEOTIDE SEQUENCE [LARGE SCALE GENOMIC DNA]</scope>
    <source>
        <strain evidence="2 3">CBS 122670</strain>
    </source>
</reference>
<dbReference type="SUPFAM" id="SSF56112">
    <property type="entry name" value="Protein kinase-like (PK-like)"/>
    <property type="match status" value="1"/>
</dbReference>
<dbReference type="PANTHER" id="PTHR21310:SF15">
    <property type="entry name" value="AMINOGLYCOSIDE PHOSPHOTRANSFERASE DOMAIN-CONTAINING PROTEIN"/>
    <property type="match status" value="1"/>
</dbReference>
<dbReference type="InterPro" id="IPR051678">
    <property type="entry name" value="AGP_Transferase"/>
</dbReference>
<dbReference type="InterPro" id="IPR011009">
    <property type="entry name" value="Kinase-like_dom_sf"/>
</dbReference>
<name>A0ABR1MIH4_9PEZI</name>
<comment type="caution">
    <text evidence="2">The sequence shown here is derived from an EMBL/GenBank/DDBJ whole genome shotgun (WGS) entry which is preliminary data.</text>
</comment>
<accession>A0ABR1MIH4</accession>
<keyword evidence="3" id="KW-1185">Reference proteome</keyword>
<proteinExistence type="predicted"/>
<gene>
    <name evidence="2" type="ORF">IWX46DRAFT_619422</name>
</gene>
<sequence length="417" mass="47386">MSMWSCDFDGCNGPAVREQGDCTLGNRHICALHLQPNFHGCPKWEDRAYDKALNDKVREILAKIDTKALAERATSLRDGMPRPCTKLSVQHTPETDTVVMGGMNYHIEIHFENGVVWLTRIRRFNATEFATLRFLEQTSVPAPKVFDIALQGDNRRRSANIMNQLADHAIELSKYPFDSIGSLGQPGTSHVGEFAREIYTDLDKTGLQALGPFSRLEDYHEAYLQQVLDLIARGELYAFQPVEAYLIHRLLLDLVPKVLPEDNGDAKFFLKHVDDKHYHILIDEDFNITGVIDWEWAHVMPKAIAFNSLMVLMPVGEFFGGSNDLGEDELAFAQMLEEKDSPILAQRVRKGKLQHQFAFCCSFDLARDWDGFLGIFRGLLAALGIFGSFDWSCWREMALEKYQGDEILRVLLQAKQT</sequence>
<dbReference type="InterPro" id="IPR002575">
    <property type="entry name" value="Aminoglycoside_PTrfase"/>
</dbReference>
<dbReference type="Pfam" id="PF01636">
    <property type="entry name" value="APH"/>
    <property type="match status" value="1"/>
</dbReference>
<dbReference type="PANTHER" id="PTHR21310">
    <property type="entry name" value="AMINOGLYCOSIDE PHOSPHOTRANSFERASE-RELATED-RELATED"/>
    <property type="match status" value="1"/>
</dbReference>
<feature type="domain" description="Aminoglycoside phosphotransferase" evidence="1">
    <location>
        <begin position="127"/>
        <end position="301"/>
    </location>
</feature>
<dbReference type="EMBL" id="JBBPDW010000008">
    <property type="protein sequence ID" value="KAK7550211.1"/>
    <property type="molecule type" value="Genomic_DNA"/>
</dbReference>
<organism evidence="2 3">
    <name type="scientific">Phyllosticta citricarpa</name>
    <dbReference type="NCBI Taxonomy" id="55181"/>
    <lineage>
        <taxon>Eukaryota</taxon>
        <taxon>Fungi</taxon>
        <taxon>Dikarya</taxon>
        <taxon>Ascomycota</taxon>
        <taxon>Pezizomycotina</taxon>
        <taxon>Dothideomycetes</taxon>
        <taxon>Dothideomycetes incertae sedis</taxon>
        <taxon>Botryosphaeriales</taxon>
        <taxon>Phyllostictaceae</taxon>
        <taxon>Phyllosticta</taxon>
    </lineage>
</organism>